<dbReference type="AlphaFoldDB" id="F8NMF8"/>
<reference evidence="2" key="1">
    <citation type="submission" date="2011-04" db="EMBL/GenBank/DDBJ databases">
        <title>Evolution of plant cell wall degrading machinery underlies the functional diversity of forest fungi.</title>
        <authorList>
            <consortium name="US DOE Joint Genome Institute (JGI-PGF)"/>
            <person name="Eastwood D.C."/>
            <person name="Floudas D."/>
            <person name="Binder M."/>
            <person name="Majcherczyk A."/>
            <person name="Schneider P."/>
            <person name="Aerts A."/>
            <person name="Asiegbu F.O."/>
            <person name="Baker S.E."/>
            <person name="Barry K."/>
            <person name="Bendiksby M."/>
            <person name="Blumentritt M."/>
            <person name="Coutinho P.M."/>
            <person name="Cullen D."/>
            <person name="Cullen D."/>
            <person name="Gathman A."/>
            <person name="Goodell B."/>
            <person name="Henrissat B."/>
            <person name="Ihrmark K."/>
            <person name="Kauserud H."/>
            <person name="Kohler A."/>
            <person name="LaButti K."/>
            <person name="Lapidus A."/>
            <person name="Lavin J.L."/>
            <person name="Lee Y.-H."/>
            <person name="Lindquist E."/>
            <person name="Lilly W."/>
            <person name="Lucas S."/>
            <person name="Morin E."/>
            <person name="Murat C."/>
            <person name="Oguiza J.A."/>
            <person name="Park J."/>
            <person name="Pisabarro A.G."/>
            <person name="Riley R."/>
            <person name="Rosling A."/>
            <person name="Salamov A."/>
            <person name="Schmidt O."/>
            <person name="Schmutz J."/>
            <person name="Skrede I."/>
            <person name="Stenlid J."/>
            <person name="Wiebenga A."/>
            <person name="Xie X."/>
            <person name="Kues U."/>
            <person name="Hibbett D.S."/>
            <person name="Hoffmeister D."/>
            <person name="Hogberg N."/>
            <person name="Martin F."/>
            <person name="Grigoriev I.V."/>
            <person name="Watkinson S.C."/>
        </authorList>
    </citation>
    <scope>NUCLEOTIDE SEQUENCE</scope>
    <source>
        <strain evidence="2">S7.9</strain>
    </source>
</reference>
<dbReference type="OrthoDB" id="10250130at2759"/>
<feature type="region of interest" description="Disordered" evidence="1">
    <location>
        <begin position="67"/>
        <end position="93"/>
    </location>
</feature>
<dbReference type="Gene3D" id="2.120.10.80">
    <property type="entry name" value="Kelch-type beta propeller"/>
    <property type="match status" value="1"/>
</dbReference>
<dbReference type="GeneID" id="18818320"/>
<dbReference type="RefSeq" id="XP_007315983.1">
    <property type="nucleotide sequence ID" value="XM_007315921.1"/>
</dbReference>
<organism>
    <name type="scientific">Serpula lacrymans var. lacrymans (strain S7.9)</name>
    <name type="common">Dry rot fungus</name>
    <dbReference type="NCBI Taxonomy" id="578457"/>
    <lineage>
        <taxon>Eukaryota</taxon>
        <taxon>Fungi</taxon>
        <taxon>Dikarya</taxon>
        <taxon>Basidiomycota</taxon>
        <taxon>Agaricomycotina</taxon>
        <taxon>Agaricomycetes</taxon>
        <taxon>Agaricomycetidae</taxon>
        <taxon>Boletales</taxon>
        <taxon>Coniophorineae</taxon>
        <taxon>Serpulaceae</taxon>
        <taxon>Serpula</taxon>
    </lineage>
</organism>
<accession>F8NMF8</accession>
<evidence type="ECO:0000256" key="1">
    <source>
        <dbReference type="SAM" id="MobiDB-lite"/>
    </source>
</evidence>
<proteinExistence type="predicted"/>
<dbReference type="KEGG" id="sla:SERLADRAFT_462097"/>
<feature type="non-terminal residue" evidence="2">
    <location>
        <position position="143"/>
    </location>
</feature>
<protein>
    <submittedName>
        <fullName evidence="2">Uncharacterized protein</fullName>
    </submittedName>
</protein>
<sequence>MAGGTDGTNMYNLSDVWEFQITGTLSSNLANDLYGSWTSQTVGNAPGKVDQAATVVYTSVVSVGGCDTPNDSNESCAEPDSYVVDPGDNSEISPPACPAPRFGGTVVPNLSTFSGNYPTQVFLFLGTFNSTYWNDQGGSQKGE</sequence>
<dbReference type="EMBL" id="GL945431">
    <property type="protein sequence ID" value="EGO27892.1"/>
    <property type="molecule type" value="Genomic_DNA"/>
</dbReference>
<evidence type="ECO:0000313" key="2">
    <source>
        <dbReference type="EMBL" id="EGO27892.1"/>
    </source>
</evidence>
<dbReference type="InterPro" id="IPR015915">
    <property type="entry name" value="Kelch-typ_b-propeller"/>
</dbReference>
<dbReference type="HOGENOM" id="CLU_120762_0_0_1"/>
<name>F8NMF8_SERL9</name>
<gene>
    <name evidence="2" type="ORF">SERLADRAFT_462097</name>
</gene>
<dbReference type="Proteomes" id="UP000008064">
    <property type="component" value="Unassembled WGS sequence"/>
</dbReference>